<proteinExistence type="predicted"/>
<accession>A0A1W2M286</accession>
<evidence type="ECO:0000313" key="1">
    <source>
        <dbReference type="EMBL" id="ONF73971.1"/>
    </source>
</evidence>
<reference evidence="1 2" key="1">
    <citation type="submission" date="2016-12" db="EMBL/GenBank/DDBJ databases">
        <title>Amycolatopsis keratiniphila subsp. keratiniphila genome sequencing and assembly.</title>
        <authorList>
            <person name="Mayilraj S."/>
            <person name="Kaur N."/>
        </authorList>
    </citation>
    <scope>NUCLEOTIDE SEQUENCE [LARGE SCALE GENOMIC DNA]</scope>
    <source>
        <strain evidence="1 2">DSM 44409</strain>
    </source>
</reference>
<organism evidence="1 2">
    <name type="scientific">Amycolatopsis keratiniphila subsp. keratiniphila</name>
    <dbReference type="NCBI Taxonomy" id="227715"/>
    <lineage>
        <taxon>Bacteria</taxon>
        <taxon>Bacillati</taxon>
        <taxon>Actinomycetota</taxon>
        <taxon>Actinomycetes</taxon>
        <taxon>Pseudonocardiales</taxon>
        <taxon>Pseudonocardiaceae</taxon>
        <taxon>Amycolatopsis</taxon>
        <taxon>Amycolatopsis japonica group</taxon>
    </lineage>
</organism>
<gene>
    <name evidence="1" type="ORF">AVR91_0204370</name>
</gene>
<name>A0A1W2M286_9PSEU</name>
<dbReference type="AlphaFoldDB" id="A0A1W2M286"/>
<protein>
    <submittedName>
        <fullName evidence="1">Uncharacterized protein</fullName>
    </submittedName>
</protein>
<evidence type="ECO:0000313" key="2">
    <source>
        <dbReference type="Proteomes" id="UP000076660"/>
    </source>
</evidence>
<dbReference type="EMBL" id="LQMT02000006">
    <property type="protein sequence ID" value="ONF73971.1"/>
    <property type="molecule type" value="Genomic_DNA"/>
</dbReference>
<sequence length="140" mass="14761">MTASGEVAAVLTSIAAEAIDNPSSAGARLADWIGREPSPAGEARMQQIAHLAPRLVADALLRDGWAQPDVYGPARTDVPAAQLAAVRAVARHLSGEADTADAVVDAYITAHGLQGLWDFGVAALRLLSDELRDQQRDNQR</sequence>
<dbReference type="Proteomes" id="UP000076660">
    <property type="component" value="Unassembled WGS sequence"/>
</dbReference>
<comment type="caution">
    <text evidence="1">The sequence shown here is derived from an EMBL/GenBank/DDBJ whole genome shotgun (WGS) entry which is preliminary data.</text>
</comment>
<dbReference type="RefSeq" id="WP_063276364.1">
    <property type="nucleotide sequence ID" value="NZ_LQMT02000006.1"/>
</dbReference>
<dbReference type="OrthoDB" id="3699709at2"/>